<organism evidence="1 2">
    <name type="scientific">Undibacterium fentianense</name>
    <dbReference type="NCBI Taxonomy" id="2828728"/>
    <lineage>
        <taxon>Bacteria</taxon>
        <taxon>Pseudomonadati</taxon>
        <taxon>Pseudomonadota</taxon>
        <taxon>Betaproteobacteria</taxon>
        <taxon>Burkholderiales</taxon>
        <taxon>Oxalobacteraceae</taxon>
        <taxon>Undibacterium</taxon>
    </lineage>
</organism>
<comment type="caution">
    <text evidence="1">The sequence shown here is derived from an EMBL/GenBank/DDBJ whole genome shotgun (WGS) entry which is preliminary data.</text>
</comment>
<gene>
    <name evidence="1" type="ORF">KDM90_15355</name>
</gene>
<name>A0A941E5L6_9BURK</name>
<evidence type="ECO:0000313" key="1">
    <source>
        <dbReference type="EMBL" id="MBR7801386.1"/>
    </source>
</evidence>
<protein>
    <submittedName>
        <fullName evidence="1">Uncharacterized protein</fullName>
    </submittedName>
</protein>
<proteinExistence type="predicted"/>
<dbReference type="RefSeq" id="WP_212676493.1">
    <property type="nucleotide sequence ID" value="NZ_JAGSPJ010000006.1"/>
</dbReference>
<accession>A0A941E5L6</accession>
<evidence type="ECO:0000313" key="2">
    <source>
        <dbReference type="Proteomes" id="UP000678545"/>
    </source>
</evidence>
<dbReference type="Proteomes" id="UP000678545">
    <property type="component" value="Unassembled WGS sequence"/>
</dbReference>
<keyword evidence="2" id="KW-1185">Reference proteome</keyword>
<sequence length="103" mass="12031">MSNESFKESWWLMYSDFPNLNWARLRVFGTGMAKVFDSDEKTHSFSSEGDAVNWLLEDEFTSYEKLDEEDEREYEISISSIRPPVGTTLEELKGKMYVKAKKA</sequence>
<dbReference type="EMBL" id="JAGSPJ010000006">
    <property type="protein sequence ID" value="MBR7801386.1"/>
    <property type="molecule type" value="Genomic_DNA"/>
</dbReference>
<dbReference type="AlphaFoldDB" id="A0A941E5L6"/>
<reference evidence="1" key="1">
    <citation type="submission" date="2021-04" db="EMBL/GenBank/DDBJ databases">
        <title>novel species isolated from subtropical streams in China.</title>
        <authorList>
            <person name="Lu H."/>
        </authorList>
    </citation>
    <scope>NUCLEOTIDE SEQUENCE</scope>
    <source>
        <strain evidence="1">FT137W</strain>
    </source>
</reference>